<sequence length="601" mass="63663">MNRRADLGAMLRRLGGPDAISRPAFWLALVATETAHFVGNAGITGMALERMGLAAGAVVIMFAWLLVARATFLRDIDVTPRPARMLAAFIIAGAIRGAVIGQGVVALGLSGEREFPSRMIGGILMMVPILVITALVVGTLREGDTRVCELLASRHELEEARQRGQLALSLRNTELIAGIRARLLREADLLDANRPPEALASLQRIAADIVRPLSHELSARTPTMRVRPATVVRASTDWQRALDEALNGRPLRPLLVSGCAFLASLSYSFSVFTPLRVVGTGAAGIILSILLMAPANAMLARLFRGRRLAFRVATFLLVTAGLSGLIGLATVIDTSGTGHALATALGASLLIWCLTALFAVLTSAIRQQRPATAELATTQDVLLWQVARTNQVQWFQQKQVSRALHGPIQAATTAAAMRLDEAIRSGEVEPEMVLALKASILSTFTSLDAIPAESVSMRQAAERLAATWEGMCEVSMTMGPAATTALAGDVIASTILIDILTEATSNAVRHCHADSVHIEIREPSTDLVEIIVQSTGDPIDADGGRGLGVPMIEDCAVAWSVEARSRGCEVRATLPLVARGSVSTVGSDSTSGSVSLHAAPY</sequence>
<dbReference type="CDD" id="cd16936">
    <property type="entry name" value="HATPase_RsbW-like"/>
    <property type="match status" value="1"/>
</dbReference>
<dbReference type="InterPro" id="IPR036890">
    <property type="entry name" value="HATPase_C_sf"/>
</dbReference>
<proteinExistence type="predicted"/>
<feature type="transmembrane region" description="Helical" evidence="2">
    <location>
        <begin position="312"/>
        <end position="332"/>
    </location>
</feature>
<feature type="transmembrane region" description="Helical" evidence="2">
    <location>
        <begin position="20"/>
        <end position="39"/>
    </location>
</feature>
<feature type="transmembrane region" description="Helical" evidence="2">
    <location>
        <begin position="338"/>
        <end position="361"/>
    </location>
</feature>
<keyword evidence="2" id="KW-0812">Transmembrane</keyword>
<feature type="region of interest" description="Disordered" evidence="1">
    <location>
        <begin position="582"/>
        <end position="601"/>
    </location>
</feature>
<feature type="transmembrane region" description="Helical" evidence="2">
    <location>
        <begin position="278"/>
        <end position="300"/>
    </location>
</feature>
<feature type="transmembrane region" description="Helical" evidence="2">
    <location>
        <begin position="85"/>
        <end position="107"/>
    </location>
</feature>
<feature type="compositionally biased region" description="Low complexity" evidence="1">
    <location>
        <begin position="582"/>
        <end position="595"/>
    </location>
</feature>
<accession>A0A6J7K3H7</accession>
<feature type="transmembrane region" description="Helical" evidence="2">
    <location>
        <begin position="119"/>
        <end position="140"/>
    </location>
</feature>
<reference evidence="3" key="1">
    <citation type="submission" date="2020-05" db="EMBL/GenBank/DDBJ databases">
        <authorList>
            <person name="Chiriac C."/>
            <person name="Salcher M."/>
            <person name="Ghai R."/>
            <person name="Kavagutti S V."/>
        </authorList>
    </citation>
    <scope>NUCLEOTIDE SEQUENCE</scope>
</reference>
<keyword evidence="2" id="KW-0472">Membrane</keyword>
<gene>
    <name evidence="3" type="ORF">UFOPK3772_01408</name>
</gene>
<feature type="transmembrane region" description="Helical" evidence="2">
    <location>
        <begin position="254"/>
        <end position="272"/>
    </location>
</feature>
<keyword evidence="2" id="KW-1133">Transmembrane helix</keyword>
<feature type="transmembrane region" description="Helical" evidence="2">
    <location>
        <begin position="51"/>
        <end position="73"/>
    </location>
</feature>
<protein>
    <submittedName>
        <fullName evidence="3">Unannotated protein</fullName>
    </submittedName>
</protein>
<dbReference type="EMBL" id="CAFBNE010000039">
    <property type="protein sequence ID" value="CAB4948922.1"/>
    <property type="molecule type" value="Genomic_DNA"/>
</dbReference>
<dbReference type="Gene3D" id="3.30.565.10">
    <property type="entry name" value="Histidine kinase-like ATPase, C-terminal domain"/>
    <property type="match status" value="1"/>
</dbReference>
<dbReference type="AlphaFoldDB" id="A0A6J7K3H7"/>
<organism evidence="3">
    <name type="scientific">freshwater metagenome</name>
    <dbReference type="NCBI Taxonomy" id="449393"/>
    <lineage>
        <taxon>unclassified sequences</taxon>
        <taxon>metagenomes</taxon>
        <taxon>ecological metagenomes</taxon>
    </lineage>
</organism>
<evidence type="ECO:0000256" key="1">
    <source>
        <dbReference type="SAM" id="MobiDB-lite"/>
    </source>
</evidence>
<dbReference type="SUPFAM" id="SSF55874">
    <property type="entry name" value="ATPase domain of HSP90 chaperone/DNA topoisomerase II/histidine kinase"/>
    <property type="match status" value="1"/>
</dbReference>
<name>A0A6J7K3H7_9ZZZZ</name>
<evidence type="ECO:0000256" key="2">
    <source>
        <dbReference type="SAM" id="Phobius"/>
    </source>
</evidence>
<evidence type="ECO:0000313" key="3">
    <source>
        <dbReference type="EMBL" id="CAB4948922.1"/>
    </source>
</evidence>